<dbReference type="InterPro" id="IPR013549">
    <property type="entry name" value="DUF1731"/>
</dbReference>
<evidence type="ECO:0000256" key="1">
    <source>
        <dbReference type="ARBA" id="ARBA00009353"/>
    </source>
</evidence>
<comment type="similarity">
    <text evidence="1">Belongs to the NAD(P)-dependent epimerase/dehydratase family. SDR39U1 subfamily.</text>
</comment>
<dbReference type="RefSeq" id="WP_007034104.1">
    <property type="nucleotide sequence ID" value="NZ_AOHO01000074.1"/>
</dbReference>
<evidence type="ECO:0000313" key="4">
    <source>
        <dbReference type="EMBL" id="EME52942.1"/>
    </source>
</evidence>
<dbReference type="PANTHER" id="PTHR11092:SF0">
    <property type="entry name" value="EPIMERASE FAMILY PROTEIN SDR39U1"/>
    <property type="match status" value="1"/>
</dbReference>
<evidence type="ECO:0000259" key="2">
    <source>
        <dbReference type="Pfam" id="PF01370"/>
    </source>
</evidence>
<dbReference type="Proteomes" id="UP000054226">
    <property type="component" value="Unassembled WGS sequence"/>
</dbReference>
<accession>M2YDJ1</accession>
<evidence type="ECO:0000313" key="5">
    <source>
        <dbReference type="Proteomes" id="UP000054226"/>
    </source>
</evidence>
<dbReference type="CDD" id="cd07820">
    <property type="entry name" value="SRPBCC_3"/>
    <property type="match status" value="1"/>
</dbReference>
<dbReference type="InterPro" id="IPR036291">
    <property type="entry name" value="NAD(P)-bd_dom_sf"/>
</dbReference>
<dbReference type="InterPro" id="IPR023393">
    <property type="entry name" value="START-like_dom_sf"/>
</dbReference>
<dbReference type="NCBIfam" id="TIGR01777">
    <property type="entry name" value="yfcH"/>
    <property type="match status" value="1"/>
</dbReference>
<reference evidence="4 5" key="1">
    <citation type="journal article" date="2013" name="Genome Announc.">
        <title>Draft Genome Sequence of Amycolatopsis decaplanina Strain DSM 44594T.</title>
        <authorList>
            <person name="Kaur N."/>
            <person name="Kumar S."/>
            <person name="Bala M."/>
            <person name="Raghava G.P."/>
            <person name="Mayilraj S."/>
        </authorList>
    </citation>
    <scope>NUCLEOTIDE SEQUENCE [LARGE SCALE GENOMIC DNA]</scope>
    <source>
        <strain evidence="4 5">DSM 44594</strain>
    </source>
</reference>
<dbReference type="PATRIC" id="fig|1284240.4.peg.6422"/>
<protein>
    <recommendedName>
        <fullName evidence="6">NAD-dependent nucleoside-diphosphate sugar epimerase</fullName>
    </recommendedName>
</protein>
<dbReference type="PANTHER" id="PTHR11092">
    <property type="entry name" value="SUGAR NUCLEOTIDE EPIMERASE RELATED"/>
    <property type="match status" value="1"/>
</dbReference>
<dbReference type="Gene3D" id="3.30.530.20">
    <property type="match status" value="1"/>
</dbReference>
<keyword evidence="5" id="KW-1185">Reference proteome</keyword>
<dbReference type="SUPFAM" id="SSF51735">
    <property type="entry name" value="NAD(P)-binding Rossmann-fold domains"/>
    <property type="match status" value="1"/>
</dbReference>
<sequence>MGLTFSSVVDAAQDEVFAWHARPGAIQRLTPPWQPIRVGAEAESLRDGRAELVFPGGIVWIAAHDGSEYTPPCQFVDRLDSPVLSALLRWRHTHRFAAVGVDSTRVTDMVDTPVPAPFLRSMFIYRHRQLAADLAAQRRYRSDPLTVGMTGSGGLVGTALTAFLTTAGHRVVKFVRRPICGPGERTWDPADPAADLLDGVDVVVHLAGEPIAGRFTDRHRRAVRDSRVHPTRALAELAARTTNGPRAFISASAIGFYGAAHADEIQTEASARGEGFLADVVADWEAAAAPASAAGIRVAHVRTGLVLSPRGGVLRLQHALFAAGLGGRLGTGRQWMSWIGLDDLTDIYTRVITDDTIAGPVNAVAPEPVRNADYTRALGRVLKRPTLLRVPEAGPRLLLGRDGARELALASHHVRPERLMDHGHTFRHPKIADALAHLFGTNTTTTGSIDQEAVT</sequence>
<dbReference type="InterPro" id="IPR010099">
    <property type="entry name" value="SDR39U1"/>
</dbReference>
<evidence type="ECO:0008006" key="6">
    <source>
        <dbReference type="Google" id="ProtNLM"/>
    </source>
</evidence>
<evidence type="ECO:0000259" key="3">
    <source>
        <dbReference type="Pfam" id="PF08338"/>
    </source>
</evidence>
<proteinExistence type="inferred from homology"/>
<dbReference type="AlphaFoldDB" id="M2YDJ1"/>
<feature type="domain" description="DUF1731" evidence="3">
    <location>
        <begin position="390"/>
        <end position="438"/>
    </location>
</feature>
<dbReference type="OrthoDB" id="9801773at2"/>
<dbReference type="InterPro" id="IPR001509">
    <property type="entry name" value="Epimerase_deHydtase"/>
</dbReference>
<feature type="domain" description="NAD-dependent epimerase/dehydratase" evidence="2">
    <location>
        <begin position="149"/>
        <end position="354"/>
    </location>
</feature>
<gene>
    <name evidence="4" type="ORF">H074_31517</name>
</gene>
<dbReference type="EMBL" id="AOHO01000074">
    <property type="protein sequence ID" value="EME52942.1"/>
    <property type="molecule type" value="Genomic_DNA"/>
</dbReference>
<organism evidence="4 5">
    <name type="scientific">Amycolatopsis decaplanina DSM 44594</name>
    <dbReference type="NCBI Taxonomy" id="1284240"/>
    <lineage>
        <taxon>Bacteria</taxon>
        <taxon>Bacillati</taxon>
        <taxon>Actinomycetota</taxon>
        <taxon>Actinomycetes</taxon>
        <taxon>Pseudonocardiales</taxon>
        <taxon>Pseudonocardiaceae</taxon>
        <taxon>Amycolatopsis</taxon>
    </lineage>
</organism>
<dbReference type="Pfam" id="PF08338">
    <property type="entry name" value="DUF1731"/>
    <property type="match status" value="1"/>
</dbReference>
<dbReference type="Pfam" id="PF01370">
    <property type="entry name" value="Epimerase"/>
    <property type="match status" value="1"/>
</dbReference>
<comment type="caution">
    <text evidence="4">The sequence shown here is derived from an EMBL/GenBank/DDBJ whole genome shotgun (WGS) entry which is preliminary data.</text>
</comment>
<dbReference type="Gene3D" id="3.40.50.720">
    <property type="entry name" value="NAD(P)-binding Rossmann-like Domain"/>
    <property type="match status" value="1"/>
</dbReference>
<name>M2YDJ1_9PSEU</name>
<dbReference type="SUPFAM" id="SSF55961">
    <property type="entry name" value="Bet v1-like"/>
    <property type="match status" value="1"/>
</dbReference>